<dbReference type="EMBL" id="JAGTUK010000002">
    <property type="protein sequence ID" value="MBS0023589.1"/>
    <property type="molecule type" value="Genomic_DNA"/>
</dbReference>
<dbReference type="InterPro" id="IPR016181">
    <property type="entry name" value="Acyl_CoA_acyltransferase"/>
</dbReference>
<sequence>MTAVHLRDAEDADLDTITEIHNDAVVHTTAIWNEVAVDRADREAWLADRVSRGYPVIVAVDESGVLGYASYAQWRPHSGYRLTVEHSVYVRGDQRGRGIGHTLLRELIARARAAGVHVMMGGVESGNAASIALHEKLGFREVGRMPQVGAKFGRWLDLSMLQLTLDDRPAPDAPLATKP</sequence>
<evidence type="ECO:0000313" key="5">
    <source>
        <dbReference type="Proteomes" id="UP000678243"/>
    </source>
</evidence>
<dbReference type="PROSITE" id="PS51186">
    <property type="entry name" value="GNAT"/>
    <property type="match status" value="1"/>
</dbReference>
<reference evidence="4 5" key="1">
    <citation type="submission" date="2021-04" db="EMBL/GenBank/DDBJ databases">
        <title>Whole genome analysis of root endophytic bacterium Microbacterium paraoxydans ku-mp colonizing RP-bio226 rice variety.</title>
        <authorList>
            <person name="Ulaganathan K."/>
            <person name="Latha B."/>
        </authorList>
    </citation>
    <scope>NUCLEOTIDE SEQUENCE [LARGE SCALE GENOMIC DNA]</scope>
    <source>
        <strain evidence="5">ku-mp</strain>
    </source>
</reference>
<accession>A0ABS5IKW4</accession>
<keyword evidence="1" id="KW-0808">Transferase</keyword>
<dbReference type="PANTHER" id="PTHR43072:SF23">
    <property type="entry name" value="UPF0039 PROTEIN C11D3.02C"/>
    <property type="match status" value="1"/>
</dbReference>
<proteinExistence type="predicted"/>
<organism evidence="4 5">
    <name type="scientific">Microbacterium paraoxydans</name>
    <dbReference type="NCBI Taxonomy" id="199592"/>
    <lineage>
        <taxon>Bacteria</taxon>
        <taxon>Bacillati</taxon>
        <taxon>Actinomycetota</taxon>
        <taxon>Actinomycetes</taxon>
        <taxon>Micrococcales</taxon>
        <taxon>Microbacteriaceae</taxon>
        <taxon>Microbacterium</taxon>
    </lineage>
</organism>
<protein>
    <submittedName>
        <fullName evidence="4">N-acetyltransferase</fullName>
    </submittedName>
</protein>
<feature type="domain" description="N-acetyltransferase" evidence="3">
    <location>
        <begin position="4"/>
        <end position="161"/>
    </location>
</feature>
<dbReference type="CDD" id="cd04301">
    <property type="entry name" value="NAT_SF"/>
    <property type="match status" value="1"/>
</dbReference>
<gene>
    <name evidence="4" type="ORF">KE274_05650</name>
</gene>
<evidence type="ECO:0000259" key="3">
    <source>
        <dbReference type="PROSITE" id="PS51186"/>
    </source>
</evidence>
<dbReference type="Proteomes" id="UP000678243">
    <property type="component" value="Unassembled WGS sequence"/>
</dbReference>
<dbReference type="RefSeq" id="WP_211541735.1">
    <property type="nucleotide sequence ID" value="NZ_CBDREF010000001.1"/>
</dbReference>
<evidence type="ECO:0000313" key="4">
    <source>
        <dbReference type="EMBL" id="MBS0023589.1"/>
    </source>
</evidence>
<comment type="caution">
    <text evidence="4">The sequence shown here is derived from an EMBL/GenBank/DDBJ whole genome shotgun (WGS) entry which is preliminary data.</text>
</comment>
<dbReference type="Gene3D" id="3.40.630.30">
    <property type="match status" value="1"/>
</dbReference>
<keyword evidence="5" id="KW-1185">Reference proteome</keyword>
<evidence type="ECO:0000256" key="1">
    <source>
        <dbReference type="ARBA" id="ARBA00022679"/>
    </source>
</evidence>
<dbReference type="SUPFAM" id="SSF55729">
    <property type="entry name" value="Acyl-CoA N-acyltransferases (Nat)"/>
    <property type="match status" value="1"/>
</dbReference>
<evidence type="ECO:0000256" key="2">
    <source>
        <dbReference type="ARBA" id="ARBA00023315"/>
    </source>
</evidence>
<dbReference type="PANTHER" id="PTHR43072">
    <property type="entry name" value="N-ACETYLTRANSFERASE"/>
    <property type="match status" value="1"/>
</dbReference>
<dbReference type="Pfam" id="PF00583">
    <property type="entry name" value="Acetyltransf_1"/>
    <property type="match status" value="1"/>
</dbReference>
<keyword evidence="2" id="KW-0012">Acyltransferase</keyword>
<dbReference type="InterPro" id="IPR000182">
    <property type="entry name" value="GNAT_dom"/>
</dbReference>
<name>A0ABS5IKW4_9MICO</name>